<name>A0AAW2FR53_9HYME</name>
<protein>
    <submittedName>
        <fullName evidence="2">Uncharacterized protein</fullName>
    </submittedName>
</protein>
<evidence type="ECO:0000256" key="1">
    <source>
        <dbReference type="SAM" id="MobiDB-lite"/>
    </source>
</evidence>
<feature type="region of interest" description="Disordered" evidence="1">
    <location>
        <begin position="43"/>
        <end position="91"/>
    </location>
</feature>
<organism evidence="2 3">
    <name type="scientific">Cardiocondyla obscurior</name>
    <dbReference type="NCBI Taxonomy" id="286306"/>
    <lineage>
        <taxon>Eukaryota</taxon>
        <taxon>Metazoa</taxon>
        <taxon>Ecdysozoa</taxon>
        <taxon>Arthropoda</taxon>
        <taxon>Hexapoda</taxon>
        <taxon>Insecta</taxon>
        <taxon>Pterygota</taxon>
        <taxon>Neoptera</taxon>
        <taxon>Endopterygota</taxon>
        <taxon>Hymenoptera</taxon>
        <taxon>Apocrita</taxon>
        <taxon>Aculeata</taxon>
        <taxon>Formicoidea</taxon>
        <taxon>Formicidae</taxon>
        <taxon>Myrmicinae</taxon>
        <taxon>Cardiocondyla</taxon>
    </lineage>
</organism>
<dbReference type="EMBL" id="JADYXP020000009">
    <property type="protein sequence ID" value="KAL0116370.1"/>
    <property type="molecule type" value="Genomic_DNA"/>
</dbReference>
<dbReference type="Proteomes" id="UP001430953">
    <property type="component" value="Unassembled WGS sequence"/>
</dbReference>
<proteinExistence type="predicted"/>
<sequence length="122" mass="13287">MVKVPSGTESIHKVLVLRRSFRRRSMTSLDSCCSLRTSILELGDGREIESSSPRESTSSQTKGKGSGEREEEQTLNSPSGNRESEMREELGVYKGVVGRNCSDPGSVDCSEKLVASSWSVGE</sequence>
<feature type="compositionally biased region" description="Basic and acidic residues" evidence="1">
    <location>
        <begin position="82"/>
        <end position="91"/>
    </location>
</feature>
<feature type="compositionally biased region" description="Low complexity" evidence="1">
    <location>
        <begin position="50"/>
        <end position="63"/>
    </location>
</feature>
<comment type="caution">
    <text evidence="2">The sequence shown here is derived from an EMBL/GenBank/DDBJ whole genome shotgun (WGS) entry which is preliminary data.</text>
</comment>
<accession>A0AAW2FR53</accession>
<reference evidence="2 3" key="1">
    <citation type="submission" date="2023-03" db="EMBL/GenBank/DDBJ databases">
        <title>High recombination rates correlate with genetic variation in Cardiocondyla obscurior ants.</title>
        <authorList>
            <person name="Errbii M."/>
        </authorList>
    </citation>
    <scope>NUCLEOTIDE SEQUENCE [LARGE SCALE GENOMIC DNA]</scope>
    <source>
        <strain evidence="2">Alpha-2009</strain>
        <tissue evidence="2">Whole body</tissue>
    </source>
</reference>
<gene>
    <name evidence="2" type="ORF">PUN28_009764</name>
</gene>
<keyword evidence="3" id="KW-1185">Reference proteome</keyword>
<dbReference type="AlphaFoldDB" id="A0AAW2FR53"/>
<evidence type="ECO:0000313" key="3">
    <source>
        <dbReference type="Proteomes" id="UP001430953"/>
    </source>
</evidence>
<evidence type="ECO:0000313" key="2">
    <source>
        <dbReference type="EMBL" id="KAL0116370.1"/>
    </source>
</evidence>